<feature type="transmembrane region" description="Helical" evidence="8">
    <location>
        <begin position="389"/>
        <end position="409"/>
    </location>
</feature>
<dbReference type="Proteomes" id="UP000754226">
    <property type="component" value="Unassembled WGS sequence"/>
</dbReference>
<evidence type="ECO:0000313" key="10">
    <source>
        <dbReference type="Proteomes" id="UP000754226"/>
    </source>
</evidence>
<dbReference type="Pfam" id="PF03222">
    <property type="entry name" value="Trp_Tyr_perm"/>
    <property type="match status" value="1"/>
</dbReference>
<keyword evidence="5 8" id="KW-0812">Transmembrane</keyword>
<evidence type="ECO:0000256" key="1">
    <source>
        <dbReference type="ARBA" id="ARBA00004429"/>
    </source>
</evidence>
<comment type="caution">
    <text evidence="9">The sequence shown here is derived from an EMBL/GenBank/DDBJ whole genome shotgun (WGS) entry which is preliminary data.</text>
</comment>
<reference evidence="9" key="1">
    <citation type="submission" date="2021-02" db="EMBL/GenBank/DDBJ databases">
        <title>Infant gut strain persistence is associated with maternal origin, phylogeny, and functional potential including surface adhesion and iron acquisition.</title>
        <authorList>
            <person name="Lou Y.C."/>
        </authorList>
    </citation>
    <scope>NUCLEOTIDE SEQUENCE</scope>
    <source>
        <strain evidence="9">L3_106_000M1_dasL3_106_000M1_concoct_15</strain>
    </source>
</reference>
<keyword evidence="4" id="KW-0997">Cell inner membrane</keyword>
<dbReference type="PANTHER" id="PTHR32195:SF26">
    <property type="entry name" value="TRYPTOPHAN OR TYROSINE TRANSPORTER PROTEIN"/>
    <property type="match status" value="1"/>
</dbReference>
<dbReference type="GO" id="GO:0005886">
    <property type="term" value="C:plasma membrane"/>
    <property type="evidence" value="ECO:0007669"/>
    <property type="project" value="UniProtKB-SubCell"/>
</dbReference>
<feature type="transmembrane region" description="Helical" evidence="8">
    <location>
        <begin position="194"/>
        <end position="214"/>
    </location>
</feature>
<feature type="transmembrane region" description="Helical" evidence="8">
    <location>
        <begin position="133"/>
        <end position="154"/>
    </location>
</feature>
<evidence type="ECO:0000256" key="8">
    <source>
        <dbReference type="SAM" id="Phobius"/>
    </source>
</evidence>
<dbReference type="PANTHER" id="PTHR32195">
    <property type="entry name" value="OS07G0662800 PROTEIN"/>
    <property type="match status" value="1"/>
</dbReference>
<evidence type="ECO:0000256" key="2">
    <source>
        <dbReference type="ARBA" id="ARBA00022448"/>
    </source>
</evidence>
<evidence type="ECO:0000256" key="5">
    <source>
        <dbReference type="ARBA" id="ARBA00022692"/>
    </source>
</evidence>
<gene>
    <name evidence="9" type="ORF">KHX13_09465</name>
</gene>
<dbReference type="EMBL" id="JAGZCZ010000013">
    <property type="protein sequence ID" value="MBS5520518.1"/>
    <property type="molecule type" value="Genomic_DNA"/>
</dbReference>
<feature type="transmembrane region" description="Helical" evidence="8">
    <location>
        <begin position="102"/>
        <end position="121"/>
    </location>
</feature>
<feature type="transmembrane region" description="Helical" evidence="8">
    <location>
        <begin position="234"/>
        <end position="255"/>
    </location>
</feature>
<proteinExistence type="predicted"/>
<evidence type="ECO:0000313" key="9">
    <source>
        <dbReference type="EMBL" id="MBS5520518.1"/>
    </source>
</evidence>
<keyword evidence="3" id="KW-1003">Cell membrane</keyword>
<evidence type="ECO:0000256" key="3">
    <source>
        <dbReference type="ARBA" id="ARBA00022475"/>
    </source>
</evidence>
<feature type="transmembrane region" description="Helical" evidence="8">
    <location>
        <begin position="317"/>
        <end position="338"/>
    </location>
</feature>
<dbReference type="InterPro" id="IPR018227">
    <property type="entry name" value="Amino_acid_transport_2"/>
</dbReference>
<dbReference type="GO" id="GO:0003333">
    <property type="term" value="P:amino acid transmembrane transport"/>
    <property type="evidence" value="ECO:0007669"/>
    <property type="project" value="InterPro"/>
</dbReference>
<organism evidence="9 10">
    <name type="scientific">Acidaminococcus intestini</name>
    <dbReference type="NCBI Taxonomy" id="187327"/>
    <lineage>
        <taxon>Bacteria</taxon>
        <taxon>Bacillati</taxon>
        <taxon>Bacillota</taxon>
        <taxon>Negativicutes</taxon>
        <taxon>Acidaminococcales</taxon>
        <taxon>Acidaminococcaceae</taxon>
        <taxon>Acidaminococcus</taxon>
    </lineage>
</organism>
<accession>A0A943EFM6</accession>
<comment type="subcellular location">
    <subcellularLocation>
        <location evidence="1">Cell inner membrane</location>
        <topology evidence="1">Multi-pass membrane protein</topology>
    </subcellularLocation>
</comment>
<evidence type="ECO:0000256" key="4">
    <source>
        <dbReference type="ARBA" id="ARBA00022519"/>
    </source>
</evidence>
<evidence type="ECO:0000256" key="6">
    <source>
        <dbReference type="ARBA" id="ARBA00022989"/>
    </source>
</evidence>
<protein>
    <submittedName>
        <fullName evidence="9">Amino acid permease</fullName>
    </submittedName>
</protein>
<feature type="transmembrane region" description="Helical" evidence="8">
    <location>
        <begin position="54"/>
        <end position="76"/>
    </location>
</feature>
<keyword evidence="7 8" id="KW-0472">Membrane</keyword>
<sequence length="413" mass="45348">MASNVSENERKSQYEEGALKVRKLTPMQVIFTVVGCGVGSGCLGTAYGARFAGFPVIAFWLIISGITTLFSMYYVAESALRTRRMMQLPGLAERYVGPIGRVLIFLAVTFNSFSCLIAYFNGSGSILNKLLGIPEWAGTLMFLIPGMFVVYFGLKAVGMAGEYLSIAMTLMLIILCGASLISKDANYSRLFTSNWYYAVPVFNIAAFSYIGQYLVPDLARGLSHEPEKLAPAMLIGQIITMLLLILVPLGCFVIQPADRITQVATIAWGEALGQWALYTANIFALIAMFTSFCPISQTLISSIVDFFKFESDSDAKYRAPIMIVIYLVPLVLVLGKFVSFVDALYFSGTFCAAIMAILPVFMVNKARKEGDIEPVWNCGWMASTPMEMLIVLLYGSTVFYAIFSVFGLLPAGW</sequence>
<feature type="transmembrane region" description="Helical" evidence="8">
    <location>
        <begin position="29"/>
        <end position="48"/>
    </location>
</feature>
<evidence type="ECO:0000256" key="7">
    <source>
        <dbReference type="ARBA" id="ARBA00023136"/>
    </source>
</evidence>
<feature type="transmembrane region" description="Helical" evidence="8">
    <location>
        <begin position="163"/>
        <end position="182"/>
    </location>
</feature>
<feature type="transmembrane region" description="Helical" evidence="8">
    <location>
        <begin position="275"/>
        <end position="296"/>
    </location>
</feature>
<keyword evidence="2" id="KW-0813">Transport</keyword>
<keyword evidence="6 8" id="KW-1133">Transmembrane helix</keyword>
<dbReference type="AlphaFoldDB" id="A0A943EFM6"/>
<feature type="transmembrane region" description="Helical" evidence="8">
    <location>
        <begin position="344"/>
        <end position="363"/>
    </location>
</feature>
<name>A0A943EFM6_9FIRM</name>
<dbReference type="Gene3D" id="1.20.1740.10">
    <property type="entry name" value="Amino acid/polyamine transporter I"/>
    <property type="match status" value="1"/>
</dbReference>